<dbReference type="AlphaFoldDB" id="A0AAV9ZNA5"/>
<dbReference type="Proteomes" id="UP001362999">
    <property type="component" value="Unassembled WGS sequence"/>
</dbReference>
<name>A0AAV9ZNA5_9AGAR</name>
<organism evidence="1 2">
    <name type="scientific">Favolaschia claudopus</name>
    <dbReference type="NCBI Taxonomy" id="2862362"/>
    <lineage>
        <taxon>Eukaryota</taxon>
        <taxon>Fungi</taxon>
        <taxon>Dikarya</taxon>
        <taxon>Basidiomycota</taxon>
        <taxon>Agaricomycotina</taxon>
        <taxon>Agaricomycetes</taxon>
        <taxon>Agaricomycetidae</taxon>
        <taxon>Agaricales</taxon>
        <taxon>Marasmiineae</taxon>
        <taxon>Mycenaceae</taxon>
        <taxon>Favolaschia</taxon>
    </lineage>
</organism>
<proteinExistence type="predicted"/>
<sequence length="485" mass="54470">MFSRASNFTVSGGNFTTAITKQYISPIFSDFRRIPLGDIDLLREVCLDDDAVLRKRQGRHRHSVRKIYSARIDGRDSNATVAVYQGVVAQEEWRHDLSKYHLVRHPSLIQVWGIARLGNIYATVFHDDLMPLRQFLSIFRELPTLTVYIYSYTFSDFTGALTYFEDVCNQALLPNQCTLFIRGSTGQLCVDLVPDKQFHWVACVNEPSEDARIQLLNAGHGSSDQEISIMKFLSLEVYHEISQCDLAQHSFEAISPSTIVDLDAVVLLHHSGSSRFEDSVKIAFLRQIDAEELDTLYWRLNEEMVGGEGWSCLPLQSIVGATISLELRASNARSWLSQANHIFARLGISTNLEDYVIPATVEFSLTIMKADVTNAPSAYLLLCPVEDFEIRPASVRWPDCPAYWSLDSSGAQRLTLEDAEKLGLPSFALSAAVITKSWETNVYAALRRFHEAKGFDPDSQEIASKLGHPLYCIGDDGKNISAAQW</sequence>
<protein>
    <submittedName>
        <fullName evidence="1">Uncharacterized protein</fullName>
    </submittedName>
</protein>
<gene>
    <name evidence="1" type="ORF">R3P38DRAFT_286474</name>
</gene>
<keyword evidence="2" id="KW-1185">Reference proteome</keyword>
<dbReference type="EMBL" id="JAWWNJ010000126">
    <property type="protein sequence ID" value="KAK6988025.1"/>
    <property type="molecule type" value="Genomic_DNA"/>
</dbReference>
<evidence type="ECO:0000313" key="2">
    <source>
        <dbReference type="Proteomes" id="UP001362999"/>
    </source>
</evidence>
<reference evidence="1 2" key="1">
    <citation type="journal article" date="2024" name="J Genomics">
        <title>Draft genome sequencing and assembly of Favolaschia claudopus CIRM-BRFM 2984 isolated from oak limbs.</title>
        <authorList>
            <person name="Navarro D."/>
            <person name="Drula E."/>
            <person name="Chaduli D."/>
            <person name="Cazenave R."/>
            <person name="Ahrendt S."/>
            <person name="Wang J."/>
            <person name="Lipzen A."/>
            <person name="Daum C."/>
            <person name="Barry K."/>
            <person name="Grigoriev I.V."/>
            <person name="Favel A."/>
            <person name="Rosso M.N."/>
            <person name="Martin F."/>
        </authorList>
    </citation>
    <scope>NUCLEOTIDE SEQUENCE [LARGE SCALE GENOMIC DNA]</scope>
    <source>
        <strain evidence="1 2">CIRM-BRFM 2984</strain>
    </source>
</reference>
<accession>A0AAV9ZNA5</accession>
<evidence type="ECO:0000313" key="1">
    <source>
        <dbReference type="EMBL" id="KAK6988025.1"/>
    </source>
</evidence>
<comment type="caution">
    <text evidence="1">The sequence shown here is derived from an EMBL/GenBank/DDBJ whole genome shotgun (WGS) entry which is preliminary data.</text>
</comment>